<keyword evidence="5" id="KW-0560">Oxidoreductase</keyword>
<dbReference type="Proteomes" id="UP000015101">
    <property type="component" value="Unassembled WGS sequence"/>
</dbReference>
<dbReference type="GeneID" id="20216011"/>
<dbReference type="KEGG" id="hro:HELRODRAFT_81988"/>
<keyword evidence="6" id="KW-0408">Iron</keyword>
<dbReference type="InterPro" id="IPR050757">
    <property type="entry name" value="Collagen_mod_GT25"/>
</dbReference>
<evidence type="ECO:0000256" key="3">
    <source>
        <dbReference type="ARBA" id="ARBA00022729"/>
    </source>
</evidence>
<dbReference type="EMBL" id="KB096785">
    <property type="protein sequence ID" value="ESO01389.1"/>
    <property type="molecule type" value="Genomic_DNA"/>
</dbReference>
<name>T1G4L3_HELRO</name>
<evidence type="ECO:0000256" key="6">
    <source>
        <dbReference type="ARBA" id="ARBA00023004"/>
    </source>
</evidence>
<dbReference type="GO" id="GO:0005794">
    <property type="term" value="C:Golgi apparatus"/>
    <property type="evidence" value="ECO:0000318"/>
    <property type="project" value="GO_Central"/>
</dbReference>
<dbReference type="EMBL" id="AMQM01005091">
    <property type="status" value="NOT_ANNOTATED_CDS"/>
    <property type="molecule type" value="Genomic_DNA"/>
</dbReference>
<organism evidence="10 11">
    <name type="scientific">Helobdella robusta</name>
    <name type="common">Californian leech</name>
    <dbReference type="NCBI Taxonomy" id="6412"/>
    <lineage>
        <taxon>Eukaryota</taxon>
        <taxon>Metazoa</taxon>
        <taxon>Spiralia</taxon>
        <taxon>Lophotrochozoa</taxon>
        <taxon>Annelida</taxon>
        <taxon>Clitellata</taxon>
        <taxon>Hirudinea</taxon>
        <taxon>Rhynchobdellida</taxon>
        <taxon>Glossiphoniidae</taxon>
        <taxon>Helobdella</taxon>
    </lineage>
</organism>
<keyword evidence="3" id="KW-0732">Signal</keyword>
<evidence type="ECO:0000313" key="10">
    <source>
        <dbReference type="EnsemblMetazoa" id="HelroP81988"/>
    </source>
</evidence>
<dbReference type="SMART" id="SM00702">
    <property type="entry name" value="P4Hc"/>
    <property type="match status" value="1"/>
</dbReference>
<evidence type="ECO:0000313" key="9">
    <source>
        <dbReference type="EMBL" id="ESO01389.1"/>
    </source>
</evidence>
<evidence type="ECO:0000256" key="4">
    <source>
        <dbReference type="ARBA" id="ARBA00022964"/>
    </source>
</evidence>
<dbReference type="STRING" id="6412.T1G4L3"/>
<reference evidence="11" key="1">
    <citation type="submission" date="2012-12" db="EMBL/GenBank/DDBJ databases">
        <authorList>
            <person name="Hellsten U."/>
            <person name="Grimwood J."/>
            <person name="Chapman J.A."/>
            <person name="Shapiro H."/>
            <person name="Aerts A."/>
            <person name="Otillar R.P."/>
            <person name="Terry A.Y."/>
            <person name="Boore J.L."/>
            <person name="Simakov O."/>
            <person name="Marletaz F."/>
            <person name="Cho S.-J."/>
            <person name="Edsinger-Gonzales E."/>
            <person name="Havlak P."/>
            <person name="Kuo D.-H."/>
            <person name="Larsson T."/>
            <person name="Lv J."/>
            <person name="Arendt D."/>
            <person name="Savage R."/>
            <person name="Osoegawa K."/>
            <person name="de Jong P."/>
            <person name="Lindberg D.R."/>
            <person name="Seaver E.C."/>
            <person name="Weisblat D.A."/>
            <person name="Putnam N.H."/>
            <person name="Grigoriev I.V."/>
            <person name="Rokhsar D.S."/>
        </authorList>
    </citation>
    <scope>NUCLEOTIDE SEQUENCE</scope>
</reference>
<proteinExistence type="predicted"/>
<keyword evidence="7" id="KW-0325">Glycoprotein</keyword>
<dbReference type="RefSeq" id="XP_009020625.1">
    <property type="nucleotide sequence ID" value="XM_009022377.1"/>
</dbReference>
<dbReference type="GO" id="GO:0008475">
    <property type="term" value="F:procollagen-lysine 5-dioxygenase activity"/>
    <property type="evidence" value="ECO:0000318"/>
    <property type="project" value="GO_Central"/>
</dbReference>
<keyword evidence="2" id="KW-0479">Metal-binding</keyword>
<dbReference type="GO" id="GO:0005783">
    <property type="term" value="C:endoplasmic reticulum"/>
    <property type="evidence" value="ECO:0000318"/>
    <property type="project" value="GO_Central"/>
</dbReference>
<sequence>ELLVVTTAKERNDGFDRFVSYARRFKYNLKVLGLDDQWSSDLDVEVKLEDGLRVELYKNVLERHKYSGNLVVLFVKNSDTVITQSSDKLLEQFVKMKADVVFSSDKSCLPSSDLAEYYPTVKVNEKRYLSSASFIGYASSLYSMMSSLVYNAKGVDDQTYFTNVFLNDREKYNIVLDSRSSIFQNLNDDQDDVSINFDSSYTYLYNDLTGTSPIIIHGNGPIRAGLNSLTNYVPDQWTISRGCLHCLVDTRSLDGIEVPAYPQIYMAIFIEKPMYFVEDFFLRVSKLTYPKERIDLYIHYLDVMHAKNAEKFVAEHGNNFKSVQVQSDSEVATYKAKIYAFEQCMKMNCEYFFSLDAEAHIEKLDLIEMLIERNRSLVAPMLVRPGKMWANFMGTSTTDGHFKKSDDFTTLVLRERKGLWNVPYLTSAFLLQARHLPSISRIEFKEGDNIDAVFCLEMRKRFIFMYVDNFEYYGHLVNSDDFDATANHLNSDLYAIFSNAYTWEKKYVHPDYFPLLNQTVEDYQSPCPDVFWFPIVTEKFCDELVGEMEHFGDWSSGKNEDNRLETGYENVPTVDIHTNQIGWEDHWLQFLKNYIVPLNQRAFEGYFSEGRALMNFVVRYRPDEQDRLRPHADSSTFTVNIALNTPGVDYQGGGVRMLRYECSVTELKKGWMLMHPGKLTHHHEGLPVTAGTRYIMVSFVDPTP</sequence>
<gene>
    <name evidence="10" type="primary">20216011</name>
    <name evidence="9" type="ORF">HELRODRAFT_81988</name>
</gene>
<dbReference type="AlphaFoldDB" id="T1G4L3"/>
<dbReference type="InterPro" id="IPR057589">
    <property type="entry name" value="GT_PLOD"/>
</dbReference>
<evidence type="ECO:0000313" key="11">
    <source>
        <dbReference type="Proteomes" id="UP000015101"/>
    </source>
</evidence>
<evidence type="ECO:0000256" key="2">
    <source>
        <dbReference type="ARBA" id="ARBA00022723"/>
    </source>
</evidence>
<dbReference type="InParanoid" id="T1G4L3"/>
<dbReference type="CTD" id="20216011"/>
<dbReference type="EnsemblMetazoa" id="HelroT81988">
    <property type="protein sequence ID" value="HelroP81988"/>
    <property type="gene ID" value="HelroG81988"/>
</dbReference>
<dbReference type="GO" id="GO:0031418">
    <property type="term" value="F:L-ascorbic acid binding"/>
    <property type="evidence" value="ECO:0007669"/>
    <property type="project" value="InterPro"/>
</dbReference>
<dbReference type="InterPro" id="IPR044861">
    <property type="entry name" value="IPNS-like_FE2OG_OXY"/>
</dbReference>
<dbReference type="Pfam" id="PF25342">
    <property type="entry name" value="GT_PLOD"/>
    <property type="match status" value="1"/>
</dbReference>
<feature type="domain" description="Fe2OG dioxygenase" evidence="8">
    <location>
        <begin position="611"/>
        <end position="702"/>
    </location>
</feature>
<reference evidence="10" key="3">
    <citation type="submission" date="2015-06" db="UniProtKB">
        <authorList>
            <consortium name="EnsemblMetazoa"/>
        </authorList>
    </citation>
    <scope>IDENTIFICATION</scope>
</reference>
<dbReference type="PANTHER" id="PTHR10730">
    <property type="entry name" value="PROCOLLAGEN-LYSINE,2-OXOGLUTARATE 5-DIOXYGENASE/GLYCOSYLTRANSFERASE 25 FAMILY MEMBER"/>
    <property type="match status" value="1"/>
</dbReference>
<dbReference type="GO" id="GO:0005506">
    <property type="term" value="F:iron ion binding"/>
    <property type="evidence" value="ECO:0007669"/>
    <property type="project" value="InterPro"/>
</dbReference>
<dbReference type="OrthoDB" id="69177at2759"/>
<dbReference type="GO" id="GO:0005615">
    <property type="term" value="C:extracellular space"/>
    <property type="evidence" value="ECO:0000318"/>
    <property type="project" value="GO_Central"/>
</dbReference>
<dbReference type="PANTHER" id="PTHR10730:SF45">
    <property type="entry name" value="PROCOLLAGEN-LYSINE,2-OXOGLUTARATE 5-DIOXYGENASE"/>
    <property type="match status" value="1"/>
</dbReference>
<reference evidence="9 11" key="2">
    <citation type="journal article" date="2013" name="Nature">
        <title>Insights into bilaterian evolution from three spiralian genomes.</title>
        <authorList>
            <person name="Simakov O."/>
            <person name="Marletaz F."/>
            <person name="Cho S.J."/>
            <person name="Edsinger-Gonzales E."/>
            <person name="Havlak P."/>
            <person name="Hellsten U."/>
            <person name="Kuo D.H."/>
            <person name="Larsson T."/>
            <person name="Lv J."/>
            <person name="Arendt D."/>
            <person name="Savage R."/>
            <person name="Osoegawa K."/>
            <person name="de Jong P."/>
            <person name="Grimwood J."/>
            <person name="Chapman J.A."/>
            <person name="Shapiro H."/>
            <person name="Aerts A."/>
            <person name="Otillar R.P."/>
            <person name="Terry A.Y."/>
            <person name="Boore J.L."/>
            <person name="Grigoriev I.V."/>
            <person name="Lindberg D.R."/>
            <person name="Seaver E.C."/>
            <person name="Weisblat D.A."/>
            <person name="Putnam N.H."/>
            <person name="Rokhsar D.S."/>
        </authorList>
    </citation>
    <scope>NUCLEOTIDE SEQUENCE</scope>
</reference>
<evidence type="ECO:0000256" key="7">
    <source>
        <dbReference type="ARBA" id="ARBA00023180"/>
    </source>
</evidence>
<dbReference type="eggNOG" id="KOG1971">
    <property type="taxonomic scope" value="Eukaryota"/>
</dbReference>
<evidence type="ECO:0000256" key="5">
    <source>
        <dbReference type="ARBA" id="ARBA00023002"/>
    </source>
</evidence>
<dbReference type="InterPro" id="IPR006620">
    <property type="entry name" value="Pro_4_hyd_alph"/>
</dbReference>
<dbReference type="GO" id="GO:0030199">
    <property type="term" value="P:collagen fibril organization"/>
    <property type="evidence" value="ECO:0000318"/>
    <property type="project" value="GO_Central"/>
</dbReference>
<dbReference type="Pfam" id="PF03171">
    <property type="entry name" value="2OG-FeII_Oxy"/>
    <property type="match status" value="1"/>
</dbReference>
<dbReference type="FunCoup" id="T1G4L3">
    <property type="interactions" value="342"/>
</dbReference>
<dbReference type="HOGENOM" id="CLU_022320_1_0_1"/>
<dbReference type="OMA" id="RNAREMN"/>
<dbReference type="Gene3D" id="2.60.120.620">
    <property type="entry name" value="q2cbj1_9rhob like domain"/>
    <property type="match status" value="1"/>
</dbReference>
<keyword evidence="4" id="KW-0223">Dioxygenase</keyword>
<keyword evidence="11" id="KW-1185">Reference proteome</keyword>
<accession>T1G4L3</accession>
<evidence type="ECO:0000259" key="8">
    <source>
        <dbReference type="PROSITE" id="PS51471"/>
    </source>
</evidence>
<dbReference type="InterPro" id="IPR005123">
    <property type="entry name" value="Oxoglu/Fe-dep_dioxygenase_dom"/>
</dbReference>
<dbReference type="PROSITE" id="PS51471">
    <property type="entry name" value="FE2OG_OXY"/>
    <property type="match status" value="1"/>
</dbReference>
<protein>
    <recommendedName>
        <fullName evidence="8">Fe2OG dioxygenase domain-containing protein</fullName>
    </recommendedName>
</protein>
<comment type="cofactor">
    <cofactor evidence="1">
        <name>L-ascorbate</name>
        <dbReference type="ChEBI" id="CHEBI:38290"/>
    </cofactor>
</comment>
<evidence type="ECO:0000256" key="1">
    <source>
        <dbReference type="ARBA" id="ARBA00001961"/>
    </source>
</evidence>